<comment type="domain">
    <text evidence="5">The RxLR-dEER motif acts to carry the protein into the host cell cytoplasm through binding to cell surface phosphatidylinositol-3-phosphate.</text>
</comment>
<dbReference type="Pfam" id="PF16810">
    <property type="entry name" value="RXLR"/>
    <property type="match status" value="1"/>
</dbReference>
<feature type="transmembrane region" description="Helical" evidence="6">
    <location>
        <begin position="20"/>
        <end position="41"/>
    </location>
</feature>
<evidence type="ECO:0000313" key="8">
    <source>
        <dbReference type="Proteomes" id="UP000602510"/>
    </source>
</evidence>
<evidence type="ECO:0000256" key="1">
    <source>
        <dbReference type="ARBA" id="ARBA00004613"/>
    </source>
</evidence>
<evidence type="ECO:0000256" key="6">
    <source>
        <dbReference type="SAM" id="Phobius"/>
    </source>
</evidence>
<dbReference type="AlphaFoldDB" id="A0A833SCH5"/>
<gene>
    <name evidence="7" type="ORF">GN244_ATG01873</name>
</gene>
<comment type="subcellular location">
    <subcellularLocation>
        <location evidence="1 5">Secreted</location>
    </subcellularLocation>
</comment>
<organism evidence="7 8">
    <name type="scientific">Phytophthora infestans</name>
    <name type="common">Potato late blight agent</name>
    <name type="synonym">Botrytis infestans</name>
    <dbReference type="NCBI Taxonomy" id="4787"/>
    <lineage>
        <taxon>Eukaryota</taxon>
        <taxon>Sar</taxon>
        <taxon>Stramenopiles</taxon>
        <taxon>Oomycota</taxon>
        <taxon>Peronosporomycetes</taxon>
        <taxon>Peronosporales</taxon>
        <taxon>Peronosporaceae</taxon>
        <taxon>Phytophthora</taxon>
    </lineage>
</organism>
<name>A0A833SCH5_PHYIN</name>
<keyword evidence="3 5" id="KW-0964">Secreted</keyword>
<reference evidence="7" key="1">
    <citation type="submission" date="2020-04" db="EMBL/GenBank/DDBJ databases">
        <title>Hybrid Assembly of Korean Phytophthora infestans isolates.</title>
        <authorList>
            <person name="Prokchorchik M."/>
            <person name="Lee Y."/>
            <person name="Seo J."/>
            <person name="Cho J.-H."/>
            <person name="Park Y.-E."/>
            <person name="Jang D.-C."/>
            <person name="Im J.-S."/>
            <person name="Choi J.-G."/>
            <person name="Park H.-J."/>
            <person name="Lee G.-B."/>
            <person name="Lee Y.-G."/>
            <person name="Hong S.-Y."/>
            <person name="Cho K."/>
            <person name="Sohn K.H."/>
        </authorList>
    </citation>
    <scope>NUCLEOTIDE SEQUENCE</scope>
    <source>
        <strain evidence="7">KR_1_A1</strain>
    </source>
</reference>
<evidence type="ECO:0000256" key="4">
    <source>
        <dbReference type="ARBA" id="ARBA00022729"/>
    </source>
</evidence>
<dbReference type="Proteomes" id="UP000602510">
    <property type="component" value="Unassembled WGS sequence"/>
</dbReference>
<evidence type="ECO:0000313" key="7">
    <source>
        <dbReference type="EMBL" id="KAF4045702.1"/>
    </source>
</evidence>
<evidence type="ECO:0000256" key="2">
    <source>
        <dbReference type="ARBA" id="ARBA00010400"/>
    </source>
</evidence>
<comment type="caution">
    <text evidence="7">The sequence shown here is derived from an EMBL/GenBank/DDBJ whole genome shotgun (WGS) entry which is preliminary data.</text>
</comment>
<accession>A0A833SCH5</accession>
<comment type="similarity">
    <text evidence="2 5">Belongs to the RxLR effector family.</text>
</comment>
<proteinExistence type="inferred from homology"/>
<dbReference type="EMBL" id="WSZM01000041">
    <property type="protein sequence ID" value="KAF4045702.1"/>
    <property type="molecule type" value="Genomic_DNA"/>
</dbReference>
<evidence type="ECO:0000256" key="5">
    <source>
        <dbReference type="RuleBase" id="RU367124"/>
    </source>
</evidence>
<keyword evidence="6" id="KW-1133">Transmembrane helix</keyword>
<comment type="function">
    <text evidence="5">Effector that suppresses plant defense responses during pathogen infection.</text>
</comment>
<keyword evidence="6" id="KW-0812">Transmembrane</keyword>
<dbReference type="InterPro" id="IPR031825">
    <property type="entry name" value="RXLR"/>
</dbReference>
<protein>
    <recommendedName>
        <fullName evidence="5">RxLR effector protein</fullName>
    </recommendedName>
</protein>
<evidence type="ECO:0000256" key="3">
    <source>
        <dbReference type="ARBA" id="ARBA00022525"/>
    </source>
</evidence>
<feature type="transmembrane region" description="Helical" evidence="6">
    <location>
        <begin position="139"/>
        <end position="156"/>
    </location>
</feature>
<keyword evidence="8" id="KW-1185">Reference proteome</keyword>
<keyword evidence="6" id="KW-0472">Membrane</keyword>
<keyword evidence="4" id="KW-0732">Signal</keyword>
<sequence length="158" mass="17229">MPGAHGQLSALNSQDESNMMHLRCFLLVVIFTLATCCYSLAVAEEIAMVKNAATDSTRVLPSSGNVRRYLKGSNTMTNEERAFMGISSLKTLVKRNPHVDKLKSMLKENPALAHANVFVSKRPRLKAALLVVKGQLKPLAIIGALALTGGYIMYLVKK</sequence>